<reference evidence="2" key="1">
    <citation type="submission" date="2023-01" db="EMBL/GenBank/DDBJ databases">
        <title>Genome assembly of the deep-sea coral Lophelia pertusa.</title>
        <authorList>
            <person name="Herrera S."/>
            <person name="Cordes E."/>
        </authorList>
    </citation>
    <scope>NUCLEOTIDE SEQUENCE</scope>
    <source>
        <strain evidence="2">USNM1676648</strain>
        <tissue evidence="2">Polyp</tissue>
    </source>
</reference>
<evidence type="ECO:0000313" key="2">
    <source>
        <dbReference type="EMBL" id="KAJ7381987.1"/>
    </source>
</evidence>
<dbReference type="PANTHER" id="PTHR21091">
    <property type="entry name" value="METHYLTETRAHYDROFOLATE:HOMOCYSTEINE METHYLTRANSFERASE RELATED"/>
    <property type="match status" value="1"/>
</dbReference>
<evidence type="ECO:0000259" key="1">
    <source>
        <dbReference type="PROSITE" id="PS00906"/>
    </source>
</evidence>
<dbReference type="InterPro" id="IPR000257">
    <property type="entry name" value="Uroporphyrinogen_deCOase"/>
</dbReference>
<dbReference type="InterPro" id="IPR038071">
    <property type="entry name" value="UROD/MetE-like_sf"/>
</dbReference>
<dbReference type="SUPFAM" id="SSF51726">
    <property type="entry name" value="UROD/MetE-like"/>
    <property type="match status" value="1"/>
</dbReference>
<dbReference type="Gene3D" id="3.20.20.210">
    <property type="match status" value="2"/>
</dbReference>
<protein>
    <recommendedName>
        <fullName evidence="1">Uroporphyrinogen decarboxylase (URO-D) domain-containing protein</fullName>
    </recommendedName>
</protein>
<dbReference type="GO" id="GO:0006783">
    <property type="term" value="P:heme biosynthetic process"/>
    <property type="evidence" value="ECO:0007669"/>
    <property type="project" value="TreeGrafter"/>
</dbReference>
<dbReference type="PANTHER" id="PTHR21091:SF169">
    <property type="entry name" value="UROPORPHYRINOGEN DECARBOXYLASE"/>
    <property type="match status" value="1"/>
</dbReference>
<dbReference type="GO" id="GO:0004853">
    <property type="term" value="F:uroporphyrinogen decarboxylase activity"/>
    <property type="evidence" value="ECO:0007669"/>
    <property type="project" value="InterPro"/>
</dbReference>
<dbReference type="EMBL" id="MU825950">
    <property type="protein sequence ID" value="KAJ7381987.1"/>
    <property type="molecule type" value="Genomic_DNA"/>
</dbReference>
<dbReference type="OrthoDB" id="339900at2759"/>
<dbReference type="GO" id="GO:0005829">
    <property type="term" value="C:cytosol"/>
    <property type="evidence" value="ECO:0007669"/>
    <property type="project" value="TreeGrafter"/>
</dbReference>
<name>A0A9X0CZU8_9CNID</name>
<dbReference type="Proteomes" id="UP001163046">
    <property type="component" value="Unassembled WGS sequence"/>
</dbReference>
<gene>
    <name evidence="2" type="ORF">OS493_037812</name>
</gene>
<dbReference type="Pfam" id="PF01208">
    <property type="entry name" value="URO-D"/>
    <property type="match status" value="2"/>
</dbReference>
<dbReference type="AlphaFoldDB" id="A0A9X0CZU8"/>
<evidence type="ECO:0000313" key="3">
    <source>
        <dbReference type="Proteomes" id="UP001163046"/>
    </source>
</evidence>
<organism evidence="2 3">
    <name type="scientific">Desmophyllum pertusum</name>
    <dbReference type="NCBI Taxonomy" id="174260"/>
    <lineage>
        <taxon>Eukaryota</taxon>
        <taxon>Metazoa</taxon>
        <taxon>Cnidaria</taxon>
        <taxon>Anthozoa</taxon>
        <taxon>Hexacorallia</taxon>
        <taxon>Scleractinia</taxon>
        <taxon>Caryophylliina</taxon>
        <taxon>Caryophylliidae</taxon>
        <taxon>Desmophyllum</taxon>
    </lineage>
</organism>
<feature type="domain" description="Uroporphyrinogen decarboxylase (URO-D)" evidence="1">
    <location>
        <begin position="31"/>
        <end position="40"/>
    </location>
</feature>
<accession>A0A9X0CZU8</accession>
<dbReference type="PROSITE" id="PS00906">
    <property type="entry name" value="UROD_1"/>
    <property type="match status" value="1"/>
</dbReference>
<keyword evidence="3" id="KW-1185">Reference proteome</keyword>
<sequence>MADCQIQNGFPELKNDLILRAARGEGTERVPIWVMRQAGRYLPEYHKLKEEKKADFFKMVQTPELACELTLQPIRRFPLDAAIIFSDILVIPQALGMTVQMIPGKACLQHMTDLIVDYLVLQVRAGAQTIFAKGAHYAIKELSQIGYDVVSLDWTMSAKDARIVAPMVTLQGNLDPASLYGSHEDIIHAVKHMLRKFGAQHYIANLGHGMHPDHDPEKLATFIDTIHSYSETMNERKLSSSLDS</sequence>
<proteinExistence type="predicted"/>
<comment type="caution">
    <text evidence="2">The sequence shown here is derived from an EMBL/GenBank/DDBJ whole genome shotgun (WGS) entry which is preliminary data.</text>
</comment>